<gene>
    <name evidence="3" type="ORF">J2Z66_005396</name>
</gene>
<feature type="domain" description="Microcystin LR degradation protein MlrC C-terminal" evidence="1">
    <location>
        <begin position="305"/>
        <end position="478"/>
    </location>
</feature>
<dbReference type="EMBL" id="JAGGLB010000021">
    <property type="protein sequence ID" value="MBP1993770.1"/>
    <property type="molecule type" value="Genomic_DNA"/>
</dbReference>
<sequence length="496" mass="53850">MNSSDYKIAVAGIFHETNTFAPGLTQEPAFREEWIVGYEAFAEEYSGTRTTMGGLLDASKAHGAKLLPGFYTAALPSGIVANPLDNRLIEIMLDSIDASSDGLVLIMHGAMVSENYPDFEGECLRRLREKLGNDFPIALTIDLHANVTEQMAALSDITVIYDTYPHIDMYERGVEAYELLVRMLKGEVKPRQAYAHTGLLLVPQGMITDEGSMKLLIERAVEIEKNEKVLNVSVAGGFPYSDIEDAGMSFVVTTDGDSELAEQYAAELKNLAIELKETFDVAYWSPVDAIQEALSEPEGPVILVEGSDNVGGGAPADATHLLGQLLNLPERALIVIRDPEAVKLASAVGIGGNFAGLVGGKSDALHGEPVQIEGKVRLLFDGFYHNIGPFRAGQSADMGLTAVVESGNLTIVLTEKRMAPWDLGHIRYAGLWPTDFKMIVVKSAVAWQTAFGTFAKRVIYVDTPGCCSANLMHFEYNHLRKPIYPLGLHINDAGGK</sequence>
<name>A0ABS4J1R9_9BACL</name>
<reference evidence="3 4" key="1">
    <citation type="submission" date="2021-03" db="EMBL/GenBank/DDBJ databases">
        <title>Genomic Encyclopedia of Type Strains, Phase IV (KMG-IV): sequencing the most valuable type-strain genomes for metagenomic binning, comparative biology and taxonomic classification.</title>
        <authorList>
            <person name="Goeker M."/>
        </authorList>
    </citation>
    <scope>NUCLEOTIDE SEQUENCE [LARGE SCALE GENOMIC DNA]</scope>
    <source>
        <strain evidence="3 4">DSM 26048</strain>
    </source>
</reference>
<feature type="domain" description="Microcystin LR degradation protein MlrC N-terminal" evidence="2">
    <location>
        <begin position="7"/>
        <end position="294"/>
    </location>
</feature>
<dbReference type="Proteomes" id="UP001519287">
    <property type="component" value="Unassembled WGS sequence"/>
</dbReference>
<organism evidence="3 4">
    <name type="scientific">Paenibacillus eucommiae</name>
    <dbReference type="NCBI Taxonomy" id="1355755"/>
    <lineage>
        <taxon>Bacteria</taxon>
        <taxon>Bacillati</taxon>
        <taxon>Bacillota</taxon>
        <taxon>Bacilli</taxon>
        <taxon>Bacillales</taxon>
        <taxon>Paenibacillaceae</taxon>
        <taxon>Paenibacillus</taxon>
    </lineage>
</organism>
<evidence type="ECO:0000313" key="4">
    <source>
        <dbReference type="Proteomes" id="UP001519287"/>
    </source>
</evidence>
<dbReference type="PIRSF" id="PIRSF012702">
    <property type="entry name" value="UCP012702"/>
    <property type="match status" value="1"/>
</dbReference>
<dbReference type="InterPro" id="IPR010799">
    <property type="entry name" value="MlrC_C"/>
</dbReference>
<dbReference type="InterPro" id="IPR009197">
    <property type="entry name" value="MlrC"/>
</dbReference>
<dbReference type="Pfam" id="PF07364">
    <property type="entry name" value="DUF1485"/>
    <property type="match status" value="1"/>
</dbReference>
<dbReference type="InterPro" id="IPR015995">
    <property type="entry name" value="MlrC_N"/>
</dbReference>
<dbReference type="RefSeq" id="WP_209975653.1">
    <property type="nucleotide sequence ID" value="NZ_JAGGLB010000021.1"/>
</dbReference>
<accession>A0ABS4J1R9</accession>
<comment type="caution">
    <text evidence="3">The sequence shown here is derived from an EMBL/GenBank/DDBJ whole genome shotgun (WGS) entry which is preliminary data.</text>
</comment>
<dbReference type="Pfam" id="PF07171">
    <property type="entry name" value="MlrC_C"/>
    <property type="match status" value="1"/>
</dbReference>
<keyword evidence="4" id="KW-1185">Reference proteome</keyword>
<proteinExistence type="predicted"/>
<evidence type="ECO:0000259" key="1">
    <source>
        <dbReference type="Pfam" id="PF07171"/>
    </source>
</evidence>
<evidence type="ECO:0000313" key="3">
    <source>
        <dbReference type="EMBL" id="MBP1993770.1"/>
    </source>
</evidence>
<evidence type="ECO:0000259" key="2">
    <source>
        <dbReference type="Pfam" id="PF07364"/>
    </source>
</evidence>
<protein>
    <submittedName>
        <fullName evidence="3">Microcystin degradation protein MlrC</fullName>
    </submittedName>
</protein>